<organism evidence="12 13">
    <name type="scientific">Candidatus Kinetoplastidibacterium desouzai TCC079E</name>
    <dbReference type="NCBI Taxonomy" id="1208919"/>
    <lineage>
        <taxon>Bacteria</taxon>
        <taxon>Pseudomonadati</taxon>
        <taxon>Pseudomonadota</taxon>
        <taxon>Betaproteobacteria</taxon>
        <taxon>Candidatus Kinetoplastidibacterium</taxon>
    </lineage>
</organism>
<dbReference type="PROSITE" id="PS51826">
    <property type="entry name" value="PSBD"/>
    <property type="match status" value="1"/>
</dbReference>
<evidence type="ECO:0000256" key="6">
    <source>
        <dbReference type="ARBA" id="ARBA00023315"/>
    </source>
</evidence>
<dbReference type="GO" id="GO:0005737">
    <property type="term" value="C:cytoplasm"/>
    <property type="evidence" value="ECO:0007669"/>
    <property type="project" value="TreeGrafter"/>
</dbReference>
<comment type="function">
    <text evidence="7">The pyruvate dehydrogenase complex catalyzes the overall conversion of pyruvate to acetyl-CoA and CO(2). It contains multiple copies of three enzymatic components: pyruvate dehydrogenase (E1), dihydrolipoamide acetyltransferase (E2) and lipoamide dehydrogenase (E3).</text>
</comment>
<keyword evidence="4 9" id="KW-0808">Transferase</keyword>
<dbReference type="EC" id="2.3.1.-" evidence="9"/>
<dbReference type="STRING" id="1208919.CDSE_0548"/>
<dbReference type="PANTHER" id="PTHR43178">
    <property type="entry name" value="DIHYDROLIPOAMIDE ACETYLTRANSFERASE COMPONENT OF PYRUVATE DEHYDROGENASE COMPLEX"/>
    <property type="match status" value="1"/>
</dbReference>
<dbReference type="Gene3D" id="4.10.320.10">
    <property type="entry name" value="E3-binding domain"/>
    <property type="match status" value="1"/>
</dbReference>
<dbReference type="GO" id="GO:0004742">
    <property type="term" value="F:dihydrolipoyllysine-residue acetyltransferase activity"/>
    <property type="evidence" value="ECO:0007669"/>
    <property type="project" value="UniProtKB-EC"/>
</dbReference>
<dbReference type="Gene3D" id="3.30.559.10">
    <property type="entry name" value="Chloramphenicol acetyltransferase-like domain"/>
    <property type="match status" value="1"/>
</dbReference>
<evidence type="ECO:0000256" key="7">
    <source>
        <dbReference type="ARBA" id="ARBA00025211"/>
    </source>
</evidence>
<proteinExistence type="inferred from homology"/>
<evidence type="ECO:0000256" key="5">
    <source>
        <dbReference type="ARBA" id="ARBA00022823"/>
    </source>
</evidence>
<keyword evidence="5 9" id="KW-0450">Lipoyl</keyword>
<evidence type="ECO:0000256" key="1">
    <source>
        <dbReference type="ARBA" id="ARBA00001938"/>
    </source>
</evidence>
<feature type="domain" description="Peripheral subunit-binding (PSBD)" evidence="11">
    <location>
        <begin position="152"/>
        <end position="189"/>
    </location>
</feature>
<keyword evidence="12" id="KW-0560">Oxidoreductase</keyword>
<evidence type="ECO:0000313" key="13">
    <source>
        <dbReference type="Proteomes" id="UP000011547"/>
    </source>
</evidence>
<dbReference type="SUPFAM" id="SSF51230">
    <property type="entry name" value="Single hybrid motif"/>
    <property type="match status" value="1"/>
</dbReference>
<dbReference type="CDD" id="cd06849">
    <property type="entry name" value="lipoyl_domain"/>
    <property type="match status" value="1"/>
</dbReference>
<evidence type="ECO:0000256" key="2">
    <source>
        <dbReference type="ARBA" id="ARBA00007317"/>
    </source>
</evidence>
<dbReference type="FunFam" id="3.30.559.10:FF:000004">
    <property type="entry name" value="Acetyltransferase component of pyruvate dehydrogenase complex"/>
    <property type="match status" value="1"/>
</dbReference>
<dbReference type="InterPro" id="IPR023213">
    <property type="entry name" value="CAT-like_dom_sf"/>
</dbReference>
<comment type="subunit">
    <text evidence="3">Forms a 24-polypeptide structural core with octahedral symmetry.</text>
</comment>
<dbReference type="SUPFAM" id="SSF52777">
    <property type="entry name" value="CoA-dependent acyltransferases"/>
    <property type="match status" value="1"/>
</dbReference>
<evidence type="ECO:0000256" key="3">
    <source>
        <dbReference type="ARBA" id="ARBA00011484"/>
    </source>
</evidence>
<dbReference type="PROSITE" id="PS50968">
    <property type="entry name" value="BIOTINYL_LIPOYL"/>
    <property type="match status" value="1"/>
</dbReference>
<dbReference type="EMBL" id="CP003803">
    <property type="protein sequence ID" value="AGF46856.1"/>
    <property type="molecule type" value="Genomic_DNA"/>
</dbReference>
<dbReference type="InterPro" id="IPR004167">
    <property type="entry name" value="PSBD"/>
</dbReference>
<dbReference type="InterPro" id="IPR000089">
    <property type="entry name" value="Biotin_lipoyl"/>
</dbReference>
<keyword evidence="12" id="KW-0670">Pyruvate</keyword>
<dbReference type="RefSeq" id="WP_015396267.1">
    <property type="nucleotide sequence ID" value="NC_020294.1"/>
</dbReference>
<name>M1LRT7_9PROT</name>
<dbReference type="SUPFAM" id="SSF47005">
    <property type="entry name" value="Peripheral subunit-binding domain of 2-oxo acid dehydrogenase complex"/>
    <property type="match status" value="1"/>
</dbReference>
<dbReference type="InterPro" id="IPR036625">
    <property type="entry name" value="E3-bd_dom_sf"/>
</dbReference>
<comment type="similarity">
    <text evidence="2 9">Belongs to the 2-oxoacid dehydrogenase family.</text>
</comment>
<dbReference type="eggNOG" id="COG0508">
    <property type="taxonomic scope" value="Bacteria"/>
</dbReference>
<dbReference type="Proteomes" id="UP000011547">
    <property type="component" value="Chromosome"/>
</dbReference>
<protein>
    <recommendedName>
        <fullName evidence="9">Dihydrolipoamide acetyltransferase component of pyruvate dehydrogenase complex</fullName>
        <ecNumber evidence="9">2.3.1.-</ecNumber>
    </recommendedName>
</protein>
<dbReference type="Pfam" id="PF00364">
    <property type="entry name" value="Biotin_lipoyl"/>
    <property type="match status" value="1"/>
</dbReference>
<accession>M1LRT7</accession>
<dbReference type="AlphaFoldDB" id="M1LRT7"/>
<sequence length="449" mass="49849">MSEVIEFNMPSVGDSKEFQVIEVMVSIGDDVSLEQGIITVESDKSSMEVPSPCDGIIKSINVKVGDKISENYFLVSIEKKDNKEMEKKDNNKKIDNDFKKQNEVRTNQIINNDVLLVGNEKTSTNLLKDNEISVSEVLGKEIGISSNNHFSYASPSVRKFARELGVNISLVNGTGKKGRITFDDINSFVKNNLNNPSVTSGAELFNLPPLPKIDFSKYGEIERKALGRIKKISGSNLHRNWMMIPHVTNNDEIDITDLEDFRNRINQNNSLMEGKAKITILSFLVKAIGCCLQKFPDFCSSLENDNLIIKHYYNIGIAVDTNYGLMVPVLQNIDKKGVLEIACEIKHLSQKAREGKLLSNEMKGGCFSISSLGGIGGVSFTPIINAPEVAILGVSKSSLKPVWDGKQFIPRLIMPISLSYDHRVIDGAMAANFNKYLSSIMNDFRLISL</sequence>
<keyword evidence="6 9" id="KW-0012">Acyltransferase</keyword>
<evidence type="ECO:0000259" key="10">
    <source>
        <dbReference type="PROSITE" id="PS50968"/>
    </source>
</evidence>
<keyword evidence="13" id="KW-1185">Reference proteome</keyword>
<dbReference type="GO" id="GO:0016491">
    <property type="term" value="F:oxidoreductase activity"/>
    <property type="evidence" value="ECO:0007669"/>
    <property type="project" value="UniProtKB-KW"/>
</dbReference>
<dbReference type="Pfam" id="PF00198">
    <property type="entry name" value="2-oxoacid_dh"/>
    <property type="match status" value="1"/>
</dbReference>
<evidence type="ECO:0000313" key="12">
    <source>
        <dbReference type="EMBL" id="AGF46856.1"/>
    </source>
</evidence>
<dbReference type="HOGENOM" id="CLU_016733_10_0_4"/>
<comment type="cofactor">
    <cofactor evidence="1 9">
        <name>(R)-lipoate</name>
        <dbReference type="ChEBI" id="CHEBI:83088"/>
    </cofactor>
</comment>
<dbReference type="Gene3D" id="2.40.50.100">
    <property type="match status" value="1"/>
</dbReference>
<dbReference type="KEGG" id="kde:CDSE_0548"/>
<dbReference type="PANTHER" id="PTHR43178:SF2">
    <property type="entry name" value="DIHYDROLIPOYLLYSINE-RESIDUE ACETYLTRANSFERASE COMPONENT OF PYRUVATE DEHYDROGENASE COMPLEX"/>
    <property type="match status" value="1"/>
</dbReference>
<dbReference type="InterPro" id="IPR011053">
    <property type="entry name" value="Single_hybrid_motif"/>
</dbReference>
<dbReference type="InterPro" id="IPR001078">
    <property type="entry name" value="2-oxoacid_DH_actylTfrase"/>
</dbReference>
<dbReference type="InterPro" id="IPR050743">
    <property type="entry name" value="2-oxoacid_DH_E2_comp"/>
</dbReference>
<dbReference type="PROSITE" id="PS00189">
    <property type="entry name" value="LIPOYL"/>
    <property type="match status" value="1"/>
</dbReference>
<reference evidence="12 13" key="1">
    <citation type="journal article" date="2013" name="Genome Biol. Evol.">
        <title>Genome evolution and phylogenomic analysis of candidatus kinetoplastibacterium, the betaproteobacterial endosymbionts of strigomonas and angomonas.</title>
        <authorList>
            <person name="Alves J.M."/>
            <person name="Serrano M.G."/>
            <person name="Maia da Silva F."/>
            <person name="Voegtly L.J."/>
            <person name="Matveyev A.V."/>
            <person name="Teixeira M.M."/>
            <person name="Camargo E.P."/>
            <person name="Buck G.A."/>
        </authorList>
    </citation>
    <scope>NUCLEOTIDE SEQUENCE [LARGE SCALE GENOMIC DNA]</scope>
    <source>
        <strain evidence="12 13">TCC079E</strain>
    </source>
</reference>
<dbReference type="GO" id="GO:0006086">
    <property type="term" value="P:pyruvate decarboxylation to acetyl-CoA"/>
    <property type="evidence" value="ECO:0007669"/>
    <property type="project" value="TreeGrafter"/>
</dbReference>
<evidence type="ECO:0000256" key="9">
    <source>
        <dbReference type="RuleBase" id="RU003423"/>
    </source>
</evidence>
<comment type="catalytic activity">
    <reaction evidence="8">
        <text>N(6)-[(R)-dihydrolipoyl]-L-lysyl-[protein] + acetyl-CoA = N(6)-[(R)-S(8)-acetyldihydrolipoyl]-L-lysyl-[protein] + CoA</text>
        <dbReference type="Rhea" id="RHEA:17017"/>
        <dbReference type="Rhea" id="RHEA-COMP:10475"/>
        <dbReference type="Rhea" id="RHEA-COMP:10478"/>
        <dbReference type="ChEBI" id="CHEBI:57287"/>
        <dbReference type="ChEBI" id="CHEBI:57288"/>
        <dbReference type="ChEBI" id="CHEBI:83100"/>
        <dbReference type="ChEBI" id="CHEBI:83111"/>
        <dbReference type="EC" id="2.3.1.12"/>
    </reaction>
</comment>
<evidence type="ECO:0000256" key="8">
    <source>
        <dbReference type="ARBA" id="ARBA00048370"/>
    </source>
</evidence>
<dbReference type="OrthoDB" id="9805770at2"/>
<dbReference type="PATRIC" id="fig|1208919.3.peg.294"/>
<evidence type="ECO:0000256" key="4">
    <source>
        <dbReference type="ARBA" id="ARBA00022679"/>
    </source>
</evidence>
<dbReference type="GO" id="GO:0031405">
    <property type="term" value="F:lipoic acid binding"/>
    <property type="evidence" value="ECO:0007669"/>
    <property type="project" value="TreeGrafter"/>
</dbReference>
<dbReference type="InterPro" id="IPR003016">
    <property type="entry name" value="2-oxoA_DH_lipoyl-BS"/>
</dbReference>
<dbReference type="Pfam" id="PF02817">
    <property type="entry name" value="E3_binding"/>
    <property type="match status" value="1"/>
</dbReference>
<evidence type="ECO:0000259" key="11">
    <source>
        <dbReference type="PROSITE" id="PS51826"/>
    </source>
</evidence>
<feature type="domain" description="Lipoyl-binding" evidence="10">
    <location>
        <begin position="4"/>
        <end position="78"/>
    </location>
</feature>
<gene>
    <name evidence="12" type="ORF">CDSE_0548</name>
</gene>